<evidence type="ECO:0000313" key="2">
    <source>
        <dbReference type="EMBL" id="KDR65960.1"/>
    </source>
</evidence>
<organism evidence="2 3">
    <name type="scientific">Galerina marginata (strain CBS 339.88)</name>
    <dbReference type="NCBI Taxonomy" id="685588"/>
    <lineage>
        <taxon>Eukaryota</taxon>
        <taxon>Fungi</taxon>
        <taxon>Dikarya</taxon>
        <taxon>Basidiomycota</taxon>
        <taxon>Agaricomycotina</taxon>
        <taxon>Agaricomycetes</taxon>
        <taxon>Agaricomycetidae</taxon>
        <taxon>Agaricales</taxon>
        <taxon>Agaricineae</taxon>
        <taxon>Strophariaceae</taxon>
        <taxon>Galerina</taxon>
    </lineage>
</organism>
<keyword evidence="3" id="KW-1185">Reference proteome</keyword>
<dbReference type="HOGENOM" id="CLU_1240225_0_0_1"/>
<feature type="compositionally biased region" description="Low complexity" evidence="1">
    <location>
        <begin position="111"/>
        <end position="139"/>
    </location>
</feature>
<accession>A0A067S563</accession>
<protein>
    <submittedName>
        <fullName evidence="2">Uncharacterized protein</fullName>
    </submittedName>
</protein>
<dbReference type="AlphaFoldDB" id="A0A067S563"/>
<proteinExistence type="predicted"/>
<dbReference type="Proteomes" id="UP000027222">
    <property type="component" value="Unassembled WGS sequence"/>
</dbReference>
<gene>
    <name evidence="2" type="ORF">GALMADRAFT_148242</name>
</gene>
<feature type="compositionally biased region" description="Polar residues" evidence="1">
    <location>
        <begin position="41"/>
        <end position="60"/>
    </location>
</feature>
<feature type="compositionally biased region" description="Low complexity" evidence="1">
    <location>
        <begin position="28"/>
        <end position="38"/>
    </location>
</feature>
<reference evidence="3" key="1">
    <citation type="journal article" date="2014" name="Proc. Natl. Acad. Sci. U.S.A.">
        <title>Extensive sampling of basidiomycete genomes demonstrates inadequacy of the white-rot/brown-rot paradigm for wood decay fungi.</title>
        <authorList>
            <person name="Riley R."/>
            <person name="Salamov A.A."/>
            <person name="Brown D.W."/>
            <person name="Nagy L.G."/>
            <person name="Floudas D."/>
            <person name="Held B.W."/>
            <person name="Levasseur A."/>
            <person name="Lombard V."/>
            <person name="Morin E."/>
            <person name="Otillar R."/>
            <person name="Lindquist E.A."/>
            <person name="Sun H."/>
            <person name="LaButti K.M."/>
            <person name="Schmutz J."/>
            <person name="Jabbour D."/>
            <person name="Luo H."/>
            <person name="Baker S.E."/>
            <person name="Pisabarro A.G."/>
            <person name="Walton J.D."/>
            <person name="Blanchette R.A."/>
            <person name="Henrissat B."/>
            <person name="Martin F."/>
            <person name="Cullen D."/>
            <person name="Hibbett D.S."/>
            <person name="Grigoriev I.V."/>
        </authorList>
    </citation>
    <scope>NUCLEOTIDE SEQUENCE [LARGE SCALE GENOMIC DNA]</scope>
    <source>
        <strain evidence="3">CBS 339.88</strain>
    </source>
</reference>
<dbReference type="EMBL" id="KL142429">
    <property type="protein sequence ID" value="KDR65960.1"/>
    <property type="molecule type" value="Genomic_DNA"/>
</dbReference>
<sequence length="223" mass="22884">MSYMFLPYKAEPTLSVVACPVPPIPSSLPLSPRPLALSRESIPTSTSPAHHNRYSSSSRQVDAELQRKPRICTQRQPAGRHDLTHASKPCPPAAPLLACQDRSTASGNSSTAAPLLRPATTTTRNSSSSLSPPLLSYSSGPGNATSKLPVNILLNQATGLARGEYSSASIASAVNGGGLKGAASVTKSSTTAKPIKALKVVKTESTSVASKSAAANVTAAELA</sequence>
<name>A0A067S563_GALM3</name>
<feature type="region of interest" description="Disordered" evidence="1">
    <location>
        <begin position="28"/>
        <end position="139"/>
    </location>
</feature>
<evidence type="ECO:0000256" key="1">
    <source>
        <dbReference type="SAM" id="MobiDB-lite"/>
    </source>
</evidence>
<evidence type="ECO:0000313" key="3">
    <source>
        <dbReference type="Proteomes" id="UP000027222"/>
    </source>
</evidence>
<feature type="compositionally biased region" description="Polar residues" evidence="1">
    <location>
        <begin position="101"/>
        <end position="110"/>
    </location>
</feature>